<dbReference type="OrthoDB" id="9802281at2"/>
<dbReference type="PROSITE" id="PS00858">
    <property type="entry name" value="PREPHENATE_DEHYDR_2"/>
    <property type="match status" value="1"/>
</dbReference>
<sequence>MVISIAHLGPQGTNAETAALAYAQWLEKQTGQLTQLSPCPTIARSLYAVAHEEVDLGVVPVENSTEGSVAITLDTFWEFDQLQIQQELVLPIIHTLFSCAATLEEIKTVYSHPQALAQCQKWLEKSLPRVQLVATSSTTEALKYVNLEPTTAAIASPRAAKLYNLPIIADEINDYPDNCTRFWVVGRSPTTNGSHSALAFSVPKNEPGALVKALQIFADRGINLSRIESRPTKRSLGEYLFFVDLENSISDDSTQAALAQLANCTEIIKIFGSYRILKIESSMIANL</sequence>
<dbReference type="NCBIfam" id="NF008865">
    <property type="entry name" value="PRK11898.1"/>
    <property type="match status" value="1"/>
</dbReference>
<dbReference type="EC" id="4.2.1.51" evidence="2 10"/>
<evidence type="ECO:0000259" key="11">
    <source>
        <dbReference type="PROSITE" id="PS51171"/>
    </source>
</evidence>
<dbReference type="InterPro" id="IPR002912">
    <property type="entry name" value="ACT_dom"/>
</dbReference>
<keyword evidence="14" id="KW-1185">Reference proteome</keyword>
<dbReference type="CDD" id="cd04905">
    <property type="entry name" value="ACT_CM-PDT"/>
    <property type="match status" value="1"/>
</dbReference>
<feature type="domain" description="Prephenate dehydratase" evidence="11">
    <location>
        <begin position="4"/>
        <end position="187"/>
    </location>
</feature>
<dbReference type="KEGG" id="cyj:Cyan7822_2141"/>
<name>E0UDD0_GLOV7</name>
<dbReference type="CDD" id="cd13630">
    <property type="entry name" value="PBP2_PDT_1"/>
    <property type="match status" value="1"/>
</dbReference>
<evidence type="ECO:0000256" key="5">
    <source>
        <dbReference type="ARBA" id="ARBA00023141"/>
    </source>
</evidence>
<evidence type="ECO:0000313" key="13">
    <source>
        <dbReference type="EMBL" id="ADN14121.1"/>
    </source>
</evidence>
<comment type="pathway">
    <text evidence="1 10">Amino-acid biosynthesis; L-phenylalanine biosynthesis; phenylpyruvate from prephenate: step 1/1.</text>
</comment>
<dbReference type="FunFam" id="3.40.190.10:FF:000034">
    <property type="entry name" value="Chorismate mutase/prephenate dehydratase"/>
    <property type="match status" value="1"/>
</dbReference>
<proteinExistence type="predicted"/>
<evidence type="ECO:0000259" key="12">
    <source>
        <dbReference type="PROSITE" id="PS51671"/>
    </source>
</evidence>
<accession>E0UDD0</accession>
<dbReference type="Gene3D" id="3.30.70.260">
    <property type="match status" value="1"/>
</dbReference>
<dbReference type="PANTHER" id="PTHR21022">
    <property type="entry name" value="PREPHENATE DEHYDRATASE P PROTEIN"/>
    <property type="match status" value="1"/>
</dbReference>
<comment type="catalytic activity">
    <reaction evidence="8 10">
        <text>prephenate + H(+) = 3-phenylpyruvate + CO2 + H2O</text>
        <dbReference type="Rhea" id="RHEA:21648"/>
        <dbReference type="ChEBI" id="CHEBI:15377"/>
        <dbReference type="ChEBI" id="CHEBI:15378"/>
        <dbReference type="ChEBI" id="CHEBI:16526"/>
        <dbReference type="ChEBI" id="CHEBI:18005"/>
        <dbReference type="ChEBI" id="CHEBI:29934"/>
        <dbReference type="EC" id="4.2.1.51"/>
    </reaction>
</comment>
<dbReference type="Pfam" id="PF01842">
    <property type="entry name" value="ACT"/>
    <property type="match status" value="1"/>
</dbReference>
<dbReference type="Proteomes" id="UP000008206">
    <property type="component" value="Chromosome"/>
</dbReference>
<evidence type="ECO:0000256" key="9">
    <source>
        <dbReference type="PIRSR" id="PIRSR001500-2"/>
    </source>
</evidence>
<organism evidence="13 14">
    <name type="scientific">Gloeothece verrucosa (strain PCC 7822)</name>
    <name type="common">Cyanothece sp. (strain PCC 7822)</name>
    <dbReference type="NCBI Taxonomy" id="497965"/>
    <lineage>
        <taxon>Bacteria</taxon>
        <taxon>Bacillati</taxon>
        <taxon>Cyanobacteriota</taxon>
        <taxon>Cyanophyceae</taxon>
        <taxon>Oscillatoriophycideae</taxon>
        <taxon>Chroococcales</taxon>
        <taxon>Aphanothecaceae</taxon>
        <taxon>Gloeothece</taxon>
        <taxon>Gloeothece verrucosa</taxon>
    </lineage>
</organism>
<dbReference type="Gene3D" id="3.40.190.10">
    <property type="entry name" value="Periplasmic binding protein-like II"/>
    <property type="match status" value="2"/>
</dbReference>
<dbReference type="InterPro" id="IPR001086">
    <property type="entry name" value="Preph_deHydtase"/>
</dbReference>
<dbReference type="PROSITE" id="PS51671">
    <property type="entry name" value="ACT"/>
    <property type="match status" value="1"/>
</dbReference>
<dbReference type="PROSITE" id="PS51171">
    <property type="entry name" value="PREPHENATE_DEHYDR_3"/>
    <property type="match status" value="1"/>
</dbReference>
<dbReference type="UniPathway" id="UPA00121">
    <property type="reaction ID" value="UER00345"/>
</dbReference>
<dbReference type="InterPro" id="IPR045865">
    <property type="entry name" value="ACT-like_dom_sf"/>
</dbReference>
<keyword evidence="4 10" id="KW-0028">Amino-acid biosynthesis</keyword>
<reference evidence="14" key="1">
    <citation type="journal article" date="2011" name="MBio">
        <title>Novel metabolic attributes of the genus Cyanothece, comprising a group of unicellular nitrogen-fixing Cyanobacteria.</title>
        <authorList>
            <person name="Bandyopadhyay A."/>
            <person name="Elvitigala T."/>
            <person name="Welsh E."/>
            <person name="Stockel J."/>
            <person name="Liberton M."/>
            <person name="Min H."/>
            <person name="Sherman L.A."/>
            <person name="Pakrasi H.B."/>
        </authorList>
    </citation>
    <scope>NUCLEOTIDE SEQUENCE [LARGE SCALE GENOMIC DNA]</scope>
    <source>
        <strain evidence="14">PCC 7822</strain>
    </source>
</reference>
<dbReference type="SUPFAM" id="SSF55021">
    <property type="entry name" value="ACT-like"/>
    <property type="match status" value="1"/>
</dbReference>
<feature type="domain" description="ACT" evidence="12">
    <location>
        <begin position="198"/>
        <end position="275"/>
    </location>
</feature>
<dbReference type="GO" id="GO:0009094">
    <property type="term" value="P:L-phenylalanine biosynthetic process"/>
    <property type="evidence" value="ECO:0007669"/>
    <property type="project" value="UniProtKB-UniPathway"/>
</dbReference>
<dbReference type="PIRSF" id="PIRSF001500">
    <property type="entry name" value="Chor_mut_pdt_Ppr"/>
    <property type="match status" value="1"/>
</dbReference>
<dbReference type="Pfam" id="PF00800">
    <property type="entry name" value="PDT"/>
    <property type="match status" value="1"/>
</dbReference>
<dbReference type="InterPro" id="IPR008242">
    <property type="entry name" value="Chor_mutase/pphenate_deHydtase"/>
</dbReference>
<dbReference type="STRING" id="497965.Cyan7822_2141"/>
<dbReference type="eggNOG" id="COG0077">
    <property type="taxonomic scope" value="Bacteria"/>
</dbReference>
<gene>
    <name evidence="10" type="primary">pheA</name>
    <name evidence="13" type="ordered locus">Cyan7822_2141</name>
</gene>
<evidence type="ECO:0000256" key="7">
    <source>
        <dbReference type="ARBA" id="ARBA00023239"/>
    </source>
</evidence>
<evidence type="ECO:0000256" key="6">
    <source>
        <dbReference type="ARBA" id="ARBA00023222"/>
    </source>
</evidence>
<dbReference type="EMBL" id="CP002198">
    <property type="protein sequence ID" value="ADN14121.1"/>
    <property type="molecule type" value="Genomic_DNA"/>
</dbReference>
<evidence type="ECO:0000256" key="2">
    <source>
        <dbReference type="ARBA" id="ARBA00013147"/>
    </source>
</evidence>
<evidence type="ECO:0000256" key="10">
    <source>
        <dbReference type="RuleBase" id="RU361254"/>
    </source>
</evidence>
<dbReference type="GO" id="GO:0005737">
    <property type="term" value="C:cytoplasm"/>
    <property type="evidence" value="ECO:0007669"/>
    <property type="project" value="TreeGrafter"/>
</dbReference>
<evidence type="ECO:0000256" key="8">
    <source>
        <dbReference type="ARBA" id="ARBA00047848"/>
    </source>
</evidence>
<keyword evidence="6 10" id="KW-0584">Phenylalanine biosynthesis</keyword>
<dbReference type="GO" id="GO:0004664">
    <property type="term" value="F:prephenate dehydratase activity"/>
    <property type="evidence" value="ECO:0007669"/>
    <property type="project" value="UniProtKB-UniRule"/>
</dbReference>
<evidence type="ECO:0000313" key="14">
    <source>
        <dbReference type="Proteomes" id="UP000008206"/>
    </source>
</evidence>
<keyword evidence="7 10" id="KW-0456">Lyase</keyword>
<dbReference type="SUPFAM" id="SSF53850">
    <property type="entry name" value="Periplasmic binding protein-like II"/>
    <property type="match status" value="1"/>
</dbReference>
<feature type="site" description="Essential for prephenate dehydratase activity" evidence="9">
    <location>
        <position position="180"/>
    </location>
</feature>
<evidence type="ECO:0000256" key="3">
    <source>
        <dbReference type="ARBA" id="ARBA00021872"/>
    </source>
</evidence>
<dbReference type="PANTHER" id="PTHR21022:SF19">
    <property type="entry name" value="PREPHENATE DEHYDRATASE-RELATED"/>
    <property type="match status" value="1"/>
</dbReference>
<dbReference type="AlphaFoldDB" id="E0UDD0"/>
<dbReference type="RefSeq" id="WP_013322226.1">
    <property type="nucleotide sequence ID" value="NC_014501.1"/>
</dbReference>
<dbReference type="HOGENOM" id="CLU_035008_0_2_3"/>
<dbReference type="PROSITE" id="PS00857">
    <property type="entry name" value="PREPHENATE_DEHYDR_1"/>
    <property type="match status" value="1"/>
</dbReference>
<evidence type="ECO:0000256" key="1">
    <source>
        <dbReference type="ARBA" id="ARBA00004741"/>
    </source>
</evidence>
<evidence type="ECO:0000256" key="4">
    <source>
        <dbReference type="ARBA" id="ARBA00022605"/>
    </source>
</evidence>
<protein>
    <recommendedName>
        <fullName evidence="3 10">Prephenate dehydratase</fullName>
        <shortName evidence="10">PDT</shortName>
        <ecNumber evidence="2 10">4.2.1.51</ecNumber>
    </recommendedName>
</protein>
<keyword evidence="5 10" id="KW-0057">Aromatic amino acid biosynthesis</keyword>
<dbReference type="InterPro" id="IPR018528">
    <property type="entry name" value="Preph_deHydtase_CS"/>
</dbReference>